<dbReference type="Proteomes" id="UP000541969">
    <property type="component" value="Unassembled WGS sequence"/>
</dbReference>
<keyword evidence="1" id="KW-0472">Membrane</keyword>
<accession>A0A853CDD8</accession>
<evidence type="ECO:0000313" key="4">
    <source>
        <dbReference type="Proteomes" id="UP000541969"/>
    </source>
</evidence>
<dbReference type="AlphaFoldDB" id="A0A853CDD8"/>
<keyword evidence="1" id="KW-1133">Transmembrane helix</keyword>
<keyword evidence="4" id="KW-1185">Reference proteome</keyword>
<name>A0A853CDD8_9ACTN</name>
<sequence>MPEQAGGRPSRVWPRLLCAGAVGALVFAAASPAAAAPAQAAAETGQPSTICQVTDTRLPELSGLVVTGDTMLAMNDGGDELTVYVLDMSCAVVDVRTAPVDPYDPEDLALGPDGTVYLADIGDNRVDRSTVALLALHPDGSTAIYRMSYPDGPHDAESLLLAPDGTAYIVTKEILGASGVYKPSAPLAEGVVTPLQRVAQVNFTLTGTEGGPVGRAGQLMATGGAVSRDGTMIALRTYTDAYVWPLSNADVPTALAGTPVRIALPPAPQGEAISFSADDRQLVVAGEGVPGDVTLVPATAALEPVAAAASAATAATAPDSGPPAFTAGLIAAAVATVVVWIGGLLIRRRGGT</sequence>
<comment type="caution">
    <text evidence="3">The sequence shown here is derived from an EMBL/GenBank/DDBJ whole genome shotgun (WGS) entry which is preliminary data.</text>
</comment>
<gene>
    <name evidence="3" type="ORF">GGQ55_000441</name>
</gene>
<evidence type="ECO:0000256" key="1">
    <source>
        <dbReference type="SAM" id="Phobius"/>
    </source>
</evidence>
<feature type="chain" id="PRO_5032296828" evidence="2">
    <location>
        <begin position="36"/>
        <end position="352"/>
    </location>
</feature>
<feature type="transmembrane region" description="Helical" evidence="1">
    <location>
        <begin position="324"/>
        <end position="346"/>
    </location>
</feature>
<protein>
    <submittedName>
        <fullName evidence="3">Uncharacterized protein</fullName>
    </submittedName>
</protein>
<feature type="signal peptide" evidence="2">
    <location>
        <begin position="1"/>
        <end position="35"/>
    </location>
</feature>
<keyword evidence="1" id="KW-0812">Transmembrane</keyword>
<reference evidence="3 4" key="1">
    <citation type="submission" date="2020-07" db="EMBL/GenBank/DDBJ databases">
        <title>Sequencing the genomes of 1000 actinobacteria strains.</title>
        <authorList>
            <person name="Klenk H.-P."/>
        </authorList>
    </citation>
    <scope>NUCLEOTIDE SEQUENCE [LARGE SCALE GENOMIC DNA]</scope>
    <source>
        <strain evidence="3 4">DSM 104001</strain>
    </source>
</reference>
<dbReference type="RefSeq" id="WP_366488560.1">
    <property type="nucleotide sequence ID" value="NZ_JACBZT010000001.1"/>
</dbReference>
<dbReference type="EMBL" id="JACBZT010000001">
    <property type="protein sequence ID" value="NYJ04163.1"/>
    <property type="molecule type" value="Genomic_DNA"/>
</dbReference>
<organism evidence="3 4">
    <name type="scientific">Petropleomorpha daqingensis</name>
    <dbReference type="NCBI Taxonomy" id="2026353"/>
    <lineage>
        <taxon>Bacteria</taxon>
        <taxon>Bacillati</taxon>
        <taxon>Actinomycetota</taxon>
        <taxon>Actinomycetes</taxon>
        <taxon>Geodermatophilales</taxon>
        <taxon>Geodermatophilaceae</taxon>
        <taxon>Petropleomorpha</taxon>
    </lineage>
</organism>
<evidence type="ECO:0000256" key="2">
    <source>
        <dbReference type="SAM" id="SignalP"/>
    </source>
</evidence>
<evidence type="ECO:0000313" key="3">
    <source>
        <dbReference type="EMBL" id="NYJ04163.1"/>
    </source>
</evidence>
<dbReference type="SUPFAM" id="SSF101898">
    <property type="entry name" value="NHL repeat"/>
    <property type="match status" value="1"/>
</dbReference>
<keyword evidence="2" id="KW-0732">Signal</keyword>
<proteinExistence type="predicted"/>